<dbReference type="InterPro" id="IPR029058">
    <property type="entry name" value="AB_hydrolase_fold"/>
</dbReference>
<feature type="transmembrane region" description="Helical" evidence="4">
    <location>
        <begin position="78"/>
        <end position="98"/>
    </location>
</feature>
<evidence type="ECO:0000313" key="6">
    <source>
        <dbReference type="Proteomes" id="UP001160130"/>
    </source>
</evidence>
<evidence type="ECO:0000313" key="5">
    <source>
        <dbReference type="EMBL" id="MDH6194106.1"/>
    </source>
</evidence>
<dbReference type="Proteomes" id="UP001160130">
    <property type="component" value="Unassembled WGS sequence"/>
</dbReference>
<dbReference type="GO" id="GO:0016787">
    <property type="term" value="F:hydrolase activity"/>
    <property type="evidence" value="ECO:0007669"/>
    <property type="project" value="UniProtKB-KW"/>
</dbReference>
<feature type="transmembrane region" description="Helical" evidence="4">
    <location>
        <begin position="46"/>
        <end position="66"/>
    </location>
</feature>
<evidence type="ECO:0000256" key="3">
    <source>
        <dbReference type="SAM" id="MobiDB-lite"/>
    </source>
</evidence>
<organism evidence="5 6">
    <name type="scientific">Mycolicibacterium frederiksbergense</name>
    <dbReference type="NCBI Taxonomy" id="117567"/>
    <lineage>
        <taxon>Bacteria</taxon>
        <taxon>Bacillati</taxon>
        <taxon>Actinomycetota</taxon>
        <taxon>Actinomycetes</taxon>
        <taxon>Mycobacteriales</taxon>
        <taxon>Mycobacteriaceae</taxon>
        <taxon>Mycolicibacterium</taxon>
    </lineage>
</organism>
<keyword evidence="4" id="KW-0812">Transmembrane</keyword>
<dbReference type="InterPro" id="IPR050583">
    <property type="entry name" value="Mycobacterial_A85_antigen"/>
</dbReference>
<dbReference type="PANTHER" id="PTHR48098:SF1">
    <property type="entry name" value="DIACYLGLYCEROL ACYLTRANSFERASE_MYCOLYLTRANSFERASE AG85A"/>
    <property type="match status" value="1"/>
</dbReference>
<comment type="caution">
    <text evidence="5">The sequence shown here is derived from an EMBL/GenBank/DDBJ whole genome shotgun (WGS) entry which is preliminary data.</text>
</comment>
<keyword evidence="5" id="KW-0378">Hydrolase</keyword>
<dbReference type="SUPFAM" id="SSF53474">
    <property type="entry name" value="alpha/beta-Hydrolases"/>
    <property type="match status" value="1"/>
</dbReference>
<feature type="transmembrane region" description="Helical" evidence="4">
    <location>
        <begin position="110"/>
        <end position="130"/>
    </location>
</feature>
<evidence type="ECO:0000256" key="1">
    <source>
        <dbReference type="ARBA" id="ARBA00004613"/>
    </source>
</evidence>
<proteinExistence type="predicted"/>
<name>A0ABT6KTR9_9MYCO</name>
<evidence type="ECO:0000256" key="2">
    <source>
        <dbReference type="ARBA" id="ARBA00022525"/>
    </source>
</evidence>
<evidence type="ECO:0000256" key="4">
    <source>
        <dbReference type="SAM" id="Phobius"/>
    </source>
</evidence>
<keyword evidence="4" id="KW-0472">Membrane</keyword>
<comment type="subcellular location">
    <subcellularLocation>
        <location evidence="1">Secreted</location>
    </subcellularLocation>
</comment>
<dbReference type="InterPro" id="IPR000801">
    <property type="entry name" value="Esterase-like"/>
</dbReference>
<reference evidence="5 6" key="1">
    <citation type="submission" date="2023-04" db="EMBL/GenBank/DDBJ databases">
        <title>Forest soil microbial communities from Buena Vista Peninsula, Colon Province, Panama.</title>
        <authorList>
            <person name="Bouskill N."/>
        </authorList>
    </citation>
    <scope>NUCLEOTIDE SEQUENCE [LARGE SCALE GENOMIC DNA]</scope>
    <source>
        <strain evidence="5 6">AC80</strain>
    </source>
</reference>
<accession>A0ABT6KTR9</accession>
<dbReference type="Pfam" id="PF00756">
    <property type="entry name" value="Esterase"/>
    <property type="match status" value="1"/>
</dbReference>
<gene>
    <name evidence="5" type="ORF">M2272_000727</name>
</gene>
<protein>
    <submittedName>
        <fullName evidence="5">S-formylglutathione hydrolase FrmB</fullName>
    </submittedName>
</protein>
<keyword evidence="6" id="KW-1185">Reference proteome</keyword>
<keyword evidence="2" id="KW-0964">Secreted</keyword>
<feature type="transmembrane region" description="Helical" evidence="4">
    <location>
        <begin position="12"/>
        <end position="34"/>
    </location>
</feature>
<dbReference type="EMBL" id="JARXVE010000001">
    <property type="protein sequence ID" value="MDH6194106.1"/>
    <property type="molecule type" value="Genomic_DNA"/>
</dbReference>
<feature type="region of interest" description="Disordered" evidence="3">
    <location>
        <begin position="369"/>
        <end position="397"/>
    </location>
</feature>
<sequence>MPDPDFKRFGHGISLLGGWLPLSIEIATILVLVAAIGWRTRRWRTLWIPICAALGVVVTLAARAYMNSQGLASDPAPMRLWVWTAVFAGSVAVAIVGFRGTRWWRRALSTSVIPLTLICALLALNGWVGYYPTVQRAWGDLTSGPLPDETDAAALVGMRNTRPDTGKVIAIDIPSDASGFTHRREYVYLPPAWFGGATPPPLPVVMMIAGEFSNPTNWMRAGNAIEVIDSFAKAHGGAAPVFVFVDSGGSFNNDTECVNGPRGNAADHLTMDVRPYVISRFGASSNAANWGVVGWSMGGTCAIDLTVMHPDMFQTFDDIGGDRGPNSGTKEQTISRLYGGDANAWATFDPRTVMAKHGPYAGVAGYFDDSQEPADDKTKSLPNRPDQHLAPVGFGGHDDADEFREKGAVPDLCSAAVAVGIGCSLRVYPGYHTWQFAATAFANALPWLAQRVHVPGV</sequence>
<keyword evidence="4" id="KW-1133">Transmembrane helix</keyword>
<dbReference type="PANTHER" id="PTHR48098">
    <property type="entry name" value="ENTEROCHELIN ESTERASE-RELATED"/>
    <property type="match status" value="1"/>
</dbReference>
<dbReference type="Gene3D" id="3.40.50.1820">
    <property type="entry name" value="alpha/beta hydrolase"/>
    <property type="match status" value="1"/>
</dbReference>